<organism evidence="2 3">
    <name type="scientific">Actinoplanes siamensis</name>
    <dbReference type="NCBI Taxonomy" id="1223317"/>
    <lineage>
        <taxon>Bacteria</taxon>
        <taxon>Bacillati</taxon>
        <taxon>Actinomycetota</taxon>
        <taxon>Actinomycetes</taxon>
        <taxon>Micromonosporales</taxon>
        <taxon>Micromonosporaceae</taxon>
        <taxon>Actinoplanes</taxon>
    </lineage>
</organism>
<evidence type="ECO:0000313" key="2">
    <source>
        <dbReference type="EMBL" id="GIF04419.1"/>
    </source>
</evidence>
<dbReference type="Proteomes" id="UP000629619">
    <property type="component" value="Unassembled WGS sequence"/>
</dbReference>
<reference evidence="2" key="1">
    <citation type="submission" date="2021-01" db="EMBL/GenBank/DDBJ databases">
        <title>Whole genome shotgun sequence of Actinoplanes siamensis NBRC 109076.</title>
        <authorList>
            <person name="Komaki H."/>
            <person name="Tamura T."/>
        </authorList>
    </citation>
    <scope>NUCLEOTIDE SEQUENCE</scope>
    <source>
        <strain evidence="2">NBRC 109076</strain>
    </source>
</reference>
<dbReference type="AlphaFoldDB" id="A0A919TJF7"/>
<dbReference type="EMBL" id="BOMW01000019">
    <property type="protein sequence ID" value="GIF04419.1"/>
    <property type="molecule type" value="Genomic_DNA"/>
</dbReference>
<name>A0A919TJF7_9ACTN</name>
<feature type="region of interest" description="Disordered" evidence="1">
    <location>
        <begin position="1"/>
        <end position="75"/>
    </location>
</feature>
<comment type="caution">
    <text evidence="2">The sequence shown here is derived from an EMBL/GenBank/DDBJ whole genome shotgun (WGS) entry which is preliminary data.</text>
</comment>
<evidence type="ECO:0000313" key="3">
    <source>
        <dbReference type="Proteomes" id="UP000629619"/>
    </source>
</evidence>
<accession>A0A919TJF7</accession>
<keyword evidence="3" id="KW-1185">Reference proteome</keyword>
<proteinExistence type="predicted"/>
<sequence length="75" mass="7641">MDAVAEKVPESVPDTSAGVSYKDAGSDFDHPAGEVPAKSFRGGDEDDDGHQSTCCDSSISGPLTPMYASSSKSSA</sequence>
<evidence type="ECO:0000256" key="1">
    <source>
        <dbReference type="SAM" id="MobiDB-lite"/>
    </source>
</evidence>
<feature type="compositionally biased region" description="Polar residues" evidence="1">
    <location>
        <begin position="51"/>
        <end position="75"/>
    </location>
</feature>
<gene>
    <name evidence="2" type="ORF">Asi03nite_19570</name>
</gene>
<protein>
    <submittedName>
        <fullName evidence="2">Uncharacterized protein</fullName>
    </submittedName>
</protein>